<sequence length="577" mass="65107">MIASSEIRICYGALLAVDEKFARAFIQDYLLKDLSDKYGFLLDVDEKFARAFIEDCLRDLASKANIAYDAADGKWITVHPNGKDHEGRPVYVKKDGTVVAGLGEKNGCKLDDLSDNGGTTEAHKALRDAMAIAAHYGYSYLAAMCLGAEDFKGWLFTNDGIFAFCPRLREQGLKMLEDFRQNVRQARPIDLDQLEVFQDSKPLRNYMCCMLAQDILQSLNHRYILRAKEEQVLNSIEGTMSKLQDSVGKSMGLSLEAAISRLEGLATQRELGGNEPPVYKPKGLVGAGECTPMSFKDNEVHDVNPHYKKPDGHDSNGYDSNCQACVVACEMRCRGLDVEALPEPKSENKWFIALSGRPQDIWLNPATDAPPDPITINCLVDLEGLIQEGQRFVLFFRWGRRYGHIVNVTRQNRQLLIFDSQSGDKLSLVQFYVSYRDKINTGTLRAFRVDNCLILSAFAQHVLVKAKLPIYERKRVSLDTGIRIMNDDPIALIAGKIRNFYPWESSVTGYKFDPLYCGEYEGKLVFFLDRVPPKAFPDSPMYVGYPQFALVDPENSEKFEVVLDHDLKLFSLFQDKL</sequence>
<dbReference type="Proteomes" id="UP000886829">
    <property type="component" value="Unassembled WGS sequence"/>
</dbReference>
<comment type="caution">
    <text evidence="2">The sequence shown here is derived from an EMBL/GenBank/DDBJ whole genome shotgun (WGS) entry which is preliminary data.</text>
</comment>
<dbReference type="InterPro" id="IPR028908">
    <property type="entry name" value="Tox-PL_dom"/>
</dbReference>
<proteinExistence type="predicted"/>
<evidence type="ECO:0000259" key="1">
    <source>
        <dbReference type="Pfam" id="PF15644"/>
    </source>
</evidence>
<dbReference type="AlphaFoldDB" id="A0A9D2B1Q2"/>
<evidence type="ECO:0000313" key="2">
    <source>
        <dbReference type="EMBL" id="HIX57923.1"/>
    </source>
</evidence>
<reference evidence="2" key="2">
    <citation type="submission" date="2021-04" db="EMBL/GenBank/DDBJ databases">
        <authorList>
            <person name="Gilroy R."/>
        </authorList>
    </citation>
    <scope>NUCLEOTIDE SEQUENCE</scope>
    <source>
        <strain evidence="2">USASDec5-558</strain>
    </source>
</reference>
<dbReference type="Pfam" id="PF15644">
    <property type="entry name" value="Gln_amidase"/>
    <property type="match status" value="1"/>
</dbReference>
<gene>
    <name evidence="2" type="ORF">H9850_10710</name>
</gene>
<feature type="domain" description="Tox-PL" evidence="1">
    <location>
        <begin position="321"/>
        <end position="423"/>
    </location>
</feature>
<dbReference type="EMBL" id="DXEV01000215">
    <property type="protein sequence ID" value="HIX57923.1"/>
    <property type="molecule type" value="Genomic_DNA"/>
</dbReference>
<name>A0A9D2B1Q2_9GAMM</name>
<protein>
    <recommendedName>
        <fullName evidence="1">Tox-PL domain-containing protein</fullName>
    </recommendedName>
</protein>
<reference evidence="2" key="1">
    <citation type="journal article" date="2021" name="PeerJ">
        <title>Extensive microbial diversity within the chicken gut microbiome revealed by metagenomics and culture.</title>
        <authorList>
            <person name="Gilroy R."/>
            <person name="Ravi A."/>
            <person name="Getino M."/>
            <person name="Pursley I."/>
            <person name="Horton D.L."/>
            <person name="Alikhan N.F."/>
            <person name="Baker D."/>
            <person name="Gharbi K."/>
            <person name="Hall N."/>
            <person name="Watson M."/>
            <person name="Adriaenssens E.M."/>
            <person name="Foster-Nyarko E."/>
            <person name="Jarju S."/>
            <person name="Secka A."/>
            <person name="Antonio M."/>
            <person name="Oren A."/>
            <person name="Chaudhuri R.R."/>
            <person name="La Ragione R."/>
            <person name="Hildebrand F."/>
            <person name="Pallen M.J."/>
        </authorList>
    </citation>
    <scope>NUCLEOTIDE SEQUENCE</scope>
    <source>
        <strain evidence="2">USASDec5-558</strain>
    </source>
</reference>
<organism evidence="2 3">
    <name type="scientific">Candidatus Anaerobiospirillum pullistercoris</name>
    <dbReference type="NCBI Taxonomy" id="2838452"/>
    <lineage>
        <taxon>Bacteria</taxon>
        <taxon>Pseudomonadati</taxon>
        <taxon>Pseudomonadota</taxon>
        <taxon>Gammaproteobacteria</taxon>
        <taxon>Aeromonadales</taxon>
        <taxon>Succinivibrionaceae</taxon>
        <taxon>Anaerobiospirillum</taxon>
    </lineage>
</organism>
<accession>A0A9D2B1Q2</accession>
<evidence type="ECO:0000313" key="3">
    <source>
        <dbReference type="Proteomes" id="UP000886829"/>
    </source>
</evidence>